<dbReference type="EMBL" id="RJVO01000004">
    <property type="protein sequence ID" value="ROH89687.1"/>
    <property type="molecule type" value="Genomic_DNA"/>
</dbReference>
<proteinExistence type="predicted"/>
<protein>
    <submittedName>
        <fullName evidence="1">Uncharacterized protein</fullName>
    </submittedName>
</protein>
<sequence>MSVPPSLQRFLPSAEQLAQTLRESASFRDFLALALKSSGADPRGLDMAGARYRVADALNGVRDELALDDRILIGASEVSLRELLTVHAEVERERLIHAIWRLDDFAELKEFLLALRAIVRYALDLDGQLHGHVLLAETLIPMIESVERRQYVLDNGDKASDAITRNLGLRAKVFALDRSGQERLSLNATGVFDRLSRTFGRFGR</sequence>
<dbReference type="AlphaFoldDB" id="A0A3N0VA74"/>
<evidence type="ECO:0000313" key="2">
    <source>
        <dbReference type="Proteomes" id="UP000282106"/>
    </source>
</evidence>
<dbReference type="RefSeq" id="WP_123211984.1">
    <property type="nucleotide sequence ID" value="NZ_RJVO01000004.1"/>
</dbReference>
<evidence type="ECO:0000313" key="1">
    <source>
        <dbReference type="EMBL" id="ROH89687.1"/>
    </source>
</evidence>
<gene>
    <name evidence="1" type="ORF">ED208_11230</name>
</gene>
<dbReference type="Proteomes" id="UP000282106">
    <property type="component" value="Unassembled WGS sequence"/>
</dbReference>
<accession>A0A3N0VA74</accession>
<keyword evidence="2" id="KW-1185">Reference proteome</keyword>
<reference evidence="1 2" key="1">
    <citation type="submission" date="2018-10" db="EMBL/GenBank/DDBJ databases">
        <authorList>
            <person name="Chen W.-M."/>
        </authorList>
    </citation>
    <scope>NUCLEOTIDE SEQUENCE [LARGE SCALE GENOMIC DNA]</scope>
    <source>
        <strain evidence="1 2">THS-13</strain>
    </source>
</reference>
<comment type="caution">
    <text evidence="1">The sequence shown here is derived from an EMBL/GenBank/DDBJ whole genome shotgun (WGS) entry which is preliminary data.</text>
</comment>
<organism evidence="1 2">
    <name type="scientific">Stagnimonas aquatica</name>
    <dbReference type="NCBI Taxonomy" id="2689987"/>
    <lineage>
        <taxon>Bacteria</taxon>
        <taxon>Pseudomonadati</taxon>
        <taxon>Pseudomonadota</taxon>
        <taxon>Gammaproteobacteria</taxon>
        <taxon>Nevskiales</taxon>
        <taxon>Nevskiaceae</taxon>
        <taxon>Stagnimonas</taxon>
    </lineage>
</organism>
<name>A0A3N0VA74_9GAMM</name>
<dbReference type="InParanoid" id="A0A3N0VA74"/>